<accession>A0ABQ3RII0</accession>
<evidence type="ECO:0000256" key="1">
    <source>
        <dbReference type="SAM" id="MobiDB-lite"/>
    </source>
</evidence>
<reference evidence="3" key="1">
    <citation type="submission" date="2023-07" db="EMBL/GenBank/DDBJ databases">
        <title>Whole genome shotgun sequence of Streptomyces achromogenes subsp. rubradiris NBRC 14000.</title>
        <authorList>
            <person name="Komaki H."/>
            <person name="Tamura T."/>
        </authorList>
    </citation>
    <scope>NUCLEOTIDE SEQUENCE [LARGE SCALE GENOMIC DNA]</scope>
    <source>
        <strain evidence="3">NBRC 14000</strain>
    </source>
</reference>
<dbReference type="Proteomes" id="UP000646738">
    <property type="component" value="Unassembled WGS sequence"/>
</dbReference>
<sequence>MTVCDAPRNRAPSCPPAGTGSGRGTWGCARWVPAARYRDCAGSTLGEEVMDLPADPGQRLVVLGAEPGSASEEALRLLAASA</sequence>
<keyword evidence="3" id="KW-1185">Reference proteome</keyword>
<gene>
    <name evidence="2" type="ORF">Srubr_55150</name>
</gene>
<organism evidence="2 3">
    <name type="scientific">Streptomyces rubradiris</name>
    <name type="common">Streptomyces achromogenes subsp. rubradiris</name>
    <dbReference type="NCBI Taxonomy" id="285531"/>
    <lineage>
        <taxon>Bacteria</taxon>
        <taxon>Bacillati</taxon>
        <taxon>Actinomycetota</taxon>
        <taxon>Actinomycetes</taxon>
        <taxon>Kitasatosporales</taxon>
        <taxon>Streptomycetaceae</taxon>
        <taxon>Streptomyces</taxon>
    </lineage>
</organism>
<name>A0ABQ3RII0_STRRR</name>
<dbReference type="EMBL" id="BNEA01000015">
    <property type="protein sequence ID" value="GHI55669.1"/>
    <property type="molecule type" value="Genomic_DNA"/>
</dbReference>
<protein>
    <submittedName>
        <fullName evidence="2">Uncharacterized protein</fullName>
    </submittedName>
</protein>
<feature type="region of interest" description="Disordered" evidence="1">
    <location>
        <begin position="1"/>
        <end position="25"/>
    </location>
</feature>
<comment type="caution">
    <text evidence="2">The sequence shown here is derived from an EMBL/GenBank/DDBJ whole genome shotgun (WGS) entry which is preliminary data.</text>
</comment>
<proteinExistence type="predicted"/>
<evidence type="ECO:0000313" key="3">
    <source>
        <dbReference type="Proteomes" id="UP000646738"/>
    </source>
</evidence>
<evidence type="ECO:0000313" key="2">
    <source>
        <dbReference type="EMBL" id="GHI55669.1"/>
    </source>
</evidence>